<accession>A0A2V3ICR3</accession>
<evidence type="ECO:0000313" key="1">
    <source>
        <dbReference type="EMBL" id="PXF39867.1"/>
    </source>
</evidence>
<protein>
    <submittedName>
        <fullName evidence="1">Uncharacterized protein</fullName>
    </submittedName>
</protein>
<name>A0A2V3ICR3_9FLOR</name>
<organism evidence="1 2">
    <name type="scientific">Gracilariopsis chorda</name>
    <dbReference type="NCBI Taxonomy" id="448386"/>
    <lineage>
        <taxon>Eukaryota</taxon>
        <taxon>Rhodophyta</taxon>
        <taxon>Florideophyceae</taxon>
        <taxon>Rhodymeniophycidae</taxon>
        <taxon>Gracilariales</taxon>
        <taxon>Gracilariaceae</taxon>
        <taxon>Gracilariopsis</taxon>
    </lineage>
</organism>
<proteinExistence type="predicted"/>
<sequence>MAEAKWEMNAGIDWIKGDRSGVSFELTQAIDGDELYIFPPS</sequence>
<gene>
    <name evidence="1" type="ORF">BWQ96_10422</name>
</gene>
<dbReference type="EMBL" id="NBIV01000415">
    <property type="protein sequence ID" value="PXF39867.1"/>
    <property type="molecule type" value="Genomic_DNA"/>
</dbReference>
<reference evidence="1 2" key="1">
    <citation type="journal article" date="2018" name="Mol. Biol. Evol.">
        <title>Analysis of the draft genome of the red seaweed Gracilariopsis chorda provides insights into genome size evolution in Rhodophyta.</title>
        <authorList>
            <person name="Lee J."/>
            <person name="Yang E.C."/>
            <person name="Graf L."/>
            <person name="Yang J.H."/>
            <person name="Qiu H."/>
            <person name="Zel Zion U."/>
            <person name="Chan C.X."/>
            <person name="Stephens T.G."/>
            <person name="Weber A.P.M."/>
            <person name="Boo G.H."/>
            <person name="Boo S.M."/>
            <person name="Kim K.M."/>
            <person name="Shin Y."/>
            <person name="Jung M."/>
            <person name="Lee S.J."/>
            <person name="Yim H.S."/>
            <person name="Lee J.H."/>
            <person name="Bhattacharya D."/>
            <person name="Yoon H.S."/>
        </authorList>
    </citation>
    <scope>NUCLEOTIDE SEQUENCE [LARGE SCALE GENOMIC DNA]</scope>
    <source>
        <strain evidence="1 2">SKKU-2015</strain>
        <tissue evidence="1">Whole body</tissue>
    </source>
</reference>
<dbReference type="AlphaFoldDB" id="A0A2V3ICR3"/>
<dbReference type="Proteomes" id="UP000247409">
    <property type="component" value="Unassembled WGS sequence"/>
</dbReference>
<keyword evidence="2" id="KW-1185">Reference proteome</keyword>
<comment type="caution">
    <text evidence="1">The sequence shown here is derived from an EMBL/GenBank/DDBJ whole genome shotgun (WGS) entry which is preliminary data.</text>
</comment>
<evidence type="ECO:0000313" key="2">
    <source>
        <dbReference type="Proteomes" id="UP000247409"/>
    </source>
</evidence>